<dbReference type="Gene3D" id="2.60.420.10">
    <property type="entry name" value="Maltose phosphorylase, domain 3"/>
    <property type="match status" value="1"/>
</dbReference>
<feature type="domain" description="Alpha-L-rhamnosidase six-hairpin glycosidase" evidence="6">
    <location>
        <begin position="457"/>
        <end position="812"/>
    </location>
</feature>
<dbReference type="SUPFAM" id="SSF48208">
    <property type="entry name" value="Six-hairpin glycosidases"/>
    <property type="match status" value="1"/>
</dbReference>
<dbReference type="PANTHER" id="PTHR33307:SF6">
    <property type="entry name" value="ALPHA-RHAMNOSIDASE (EUROFUNG)-RELATED"/>
    <property type="match status" value="1"/>
</dbReference>
<feature type="domain" description="Bacterial alpha-L-rhamnosidase N-terminal" evidence="5">
    <location>
        <begin position="165"/>
        <end position="337"/>
    </location>
</feature>
<dbReference type="RefSeq" id="WP_033498949.1">
    <property type="nucleotide sequence ID" value="NZ_JGZL01000004.1"/>
</dbReference>
<dbReference type="InterPro" id="IPR012341">
    <property type="entry name" value="6hp_glycosidase-like_sf"/>
</dbReference>
<dbReference type="InterPro" id="IPR008928">
    <property type="entry name" value="6-hairpin_glycosidase_sf"/>
</dbReference>
<dbReference type="InterPro" id="IPR013737">
    <property type="entry name" value="Bac_rhamnosid_N"/>
</dbReference>
<dbReference type="Proteomes" id="UP000029078">
    <property type="component" value="Unassembled WGS sequence"/>
</dbReference>
<reference evidence="8 9" key="1">
    <citation type="submission" date="2014-03" db="EMBL/GenBank/DDBJ databases">
        <title>Genomics of Bifidobacteria.</title>
        <authorList>
            <person name="Ventura M."/>
            <person name="Milani C."/>
            <person name="Lugli G.A."/>
        </authorList>
    </citation>
    <scope>NUCLEOTIDE SEQUENCE [LARGE SCALE GENOMIC DNA]</scope>
    <source>
        <strain evidence="8 9">LMG 21811</strain>
    </source>
</reference>
<evidence type="ECO:0000313" key="8">
    <source>
        <dbReference type="EMBL" id="KFI90204.1"/>
    </source>
</evidence>
<feature type="domain" description="Alpha-L-rhamnosidase concanavalin-like" evidence="4">
    <location>
        <begin position="355"/>
        <end position="450"/>
    </location>
</feature>
<evidence type="ECO:0000256" key="2">
    <source>
        <dbReference type="ARBA" id="ARBA00012652"/>
    </source>
</evidence>
<gene>
    <name evidence="8" type="ORF">BRUM_1546</name>
</gene>
<sequence>MSAVASTDTQVQVIKPMSTGDLGITRFTIEHFPGDALGIPTATPRMNWTYSRPVPDGSQIHVNITRRVPGGRSRTQETYLPADSNVLVPWQFEPLVSREEVFATVQIVSAAHHPLSAVSEVLHFEAGLFEEFDHIADFVGPSWPECETDHRRLPLVRTEVELDGKPVRARLYLSALGLVEAEVNGRKVGNDALIPGWTDYNNRVECWTYDVTETLEAGANALGFWLGDGWYRGRLGFDGGYANFYGGRIGVFAQLEVEYADGHETRVYSNAWDRKWKVAPGPIICSDMCEGERYDAREEMEGWSMPGFDDSDWKPVAEVPYDPARIENPVTSPVRGHELHAPKSITKYGVNDDGKTVWLVDFGQNCSQRIRLHMRGLRSGERVTLHHAEVLEPDGSLATRTLRRGQQCDVYVSNGVDAWWEPRFAMHGFRYATIEGLPDELTADDMECRVYHSVMERAGEFFCSNELLNKLHSNVVWSMRSNFVSIPTDCPQRDERLGWTGDICLFAPTAAYLYDTQGFLGSWLRDVRNEQIKWGTVPFYVPFVPLGGWAHPKAISTWGDSAVNVPWVLYMDSGDPQVLADSYDLVCGWIDEVSGYLSEDGVWDRRPDYILGQLGDWLDPTAPPDDPTQAMTEKELVATAFFARSCAQAARIAQILGHADDAERFAALRDHVTAGYIARFTNLDGTMTSDTQCAYALSIAFGLLDGEPVRRIKAGNRLAELVRESGGKVSTGFAGTPFVLPALSATGHDQEAYDLLLSTQCPSWLYQVKMGATTTWERWDSMREDGSLNPGGMTSFNHYALGSVAEWLHSHVGGLEAIEPGWKRFRVSPRVYAALDHAGTSHITPYGKAAVSWMTAAGKLDLEVTVPVGASAVVDLPDHEPVELGAGTHHLTMAL</sequence>
<dbReference type="InterPro" id="IPR008902">
    <property type="entry name" value="Rhamnosid_concanavalin"/>
</dbReference>
<dbReference type="Pfam" id="PF17389">
    <property type="entry name" value="Bac_rhamnosid6H"/>
    <property type="match status" value="1"/>
</dbReference>
<dbReference type="GO" id="GO:0005975">
    <property type="term" value="P:carbohydrate metabolic process"/>
    <property type="evidence" value="ECO:0007669"/>
    <property type="project" value="InterPro"/>
</dbReference>
<evidence type="ECO:0000259" key="5">
    <source>
        <dbReference type="Pfam" id="PF08531"/>
    </source>
</evidence>
<dbReference type="eggNOG" id="COG0174">
    <property type="taxonomic scope" value="Bacteria"/>
</dbReference>
<dbReference type="InterPro" id="IPR035396">
    <property type="entry name" value="Bac_rhamnosid6H"/>
</dbReference>
<organism evidence="8 9">
    <name type="scientific">Bifidobacterium ruminantium</name>
    <dbReference type="NCBI Taxonomy" id="78346"/>
    <lineage>
        <taxon>Bacteria</taxon>
        <taxon>Bacillati</taxon>
        <taxon>Actinomycetota</taxon>
        <taxon>Actinomycetes</taxon>
        <taxon>Bifidobacteriales</taxon>
        <taxon>Bifidobacteriaceae</taxon>
        <taxon>Bifidobacterium</taxon>
    </lineage>
</organism>
<dbReference type="EC" id="3.2.1.40" evidence="2"/>
<dbReference type="Pfam" id="PF05592">
    <property type="entry name" value="Bac_rhamnosid"/>
    <property type="match status" value="1"/>
</dbReference>
<comment type="caution">
    <text evidence="8">The sequence shown here is derived from an EMBL/GenBank/DDBJ whole genome shotgun (WGS) entry which is preliminary data.</text>
</comment>
<evidence type="ECO:0000259" key="6">
    <source>
        <dbReference type="Pfam" id="PF17389"/>
    </source>
</evidence>
<feature type="domain" description="Alpha-L-rhamnosidase C-terminal" evidence="7">
    <location>
        <begin position="814"/>
        <end position="883"/>
    </location>
</feature>
<dbReference type="InterPro" id="IPR035398">
    <property type="entry name" value="Bac_rhamnosid_C"/>
</dbReference>
<evidence type="ECO:0000256" key="1">
    <source>
        <dbReference type="ARBA" id="ARBA00001445"/>
    </source>
</evidence>
<proteinExistence type="predicted"/>
<dbReference type="Pfam" id="PF08531">
    <property type="entry name" value="Bac_rhamnosid_N"/>
    <property type="match status" value="1"/>
</dbReference>
<dbReference type="PANTHER" id="PTHR33307">
    <property type="entry name" value="ALPHA-RHAMNOSIDASE (EUROFUNG)"/>
    <property type="match status" value="1"/>
</dbReference>
<evidence type="ECO:0000259" key="4">
    <source>
        <dbReference type="Pfam" id="PF05592"/>
    </source>
</evidence>
<dbReference type="Gene3D" id="2.60.120.260">
    <property type="entry name" value="Galactose-binding domain-like"/>
    <property type="match status" value="2"/>
</dbReference>
<comment type="catalytic activity">
    <reaction evidence="1">
        <text>Hydrolysis of terminal non-reducing alpha-L-rhamnose residues in alpha-L-rhamnosides.</text>
        <dbReference type="EC" id="3.2.1.40"/>
    </reaction>
</comment>
<dbReference type="EMBL" id="JGZL01000004">
    <property type="protein sequence ID" value="KFI90204.1"/>
    <property type="molecule type" value="Genomic_DNA"/>
</dbReference>
<evidence type="ECO:0000256" key="3">
    <source>
        <dbReference type="ARBA" id="ARBA00022801"/>
    </source>
</evidence>
<dbReference type="AlphaFoldDB" id="A0A087D3V4"/>
<name>A0A087D3V4_BIFRU</name>
<dbReference type="STRING" id="78346.BRUM_1546"/>
<protein>
    <recommendedName>
        <fullName evidence="2">alpha-L-rhamnosidase</fullName>
        <ecNumber evidence="2">3.2.1.40</ecNumber>
    </recommendedName>
</protein>
<evidence type="ECO:0000313" key="9">
    <source>
        <dbReference type="Proteomes" id="UP000029078"/>
    </source>
</evidence>
<dbReference type="GO" id="GO:0030596">
    <property type="term" value="F:alpha-L-rhamnosidase activity"/>
    <property type="evidence" value="ECO:0007669"/>
    <property type="project" value="UniProtKB-EC"/>
</dbReference>
<dbReference type="Pfam" id="PF25788">
    <property type="entry name" value="Ig_Rha78A_N"/>
    <property type="match status" value="1"/>
</dbReference>
<keyword evidence="3" id="KW-0378">Hydrolase</keyword>
<dbReference type="PIRSF" id="PIRSF010631">
    <property type="entry name" value="A-rhamnsds"/>
    <property type="match status" value="1"/>
</dbReference>
<dbReference type="InterPro" id="IPR016007">
    <property type="entry name" value="Alpha_rhamnosid"/>
</dbReference>
<evidence type="ECO:0000259" key="7">
    <source>
        <dbReference type="Pfam" id="PF17390"/>
    </source>
</evidence>
<keyword evidence="9" id="KW-1185">Reference proteome</keyword>
<dbReference type="Gene3D" id="1.50.10.10">
    <property type="match status" value="1"/>
</dbReference>
<dbReference type="Pfam" id="PF17390">
    <property type="entry name" value="Bac_rhamnosid_C"/>
    <property type="match status" value="1"/>
</dbReference>
<accession>A0A087D3V4</accession>